<sequence length="109" mass="11871">MVATLANNATTYIQQDRDAQGKYDPTQVQDAALDGTKNIIGVGAIVRNSLGSPVTALSKPIMELHVVHVKRSANMAKGLAKYALELDEACFWTELFPPPIYSVIVNDLR</sequence>
<organism evidence="1 2">
    <name type="scientific">Cannabis sativa</name>
    <name type="common">Hemp</name>
    <name type="synonym">Marijuana</name>
    <dbReference type="NCBI Taxonomy" id="3483"/>
    <lineage>
        <taxon>Eukaryota</taxon>
        <taxon>Viridiplantae</taxon>
        <taxon>Streptophyta</taxon>
        <taxon>Embryophyta</taxon>
        <taxon>Tracheophyta</taxon>
        <taxon>Spermatophyta</taxon>
        <taxon>Magnoliopsida</taxon>
        <taxon>eudicotyledons</taxon>
        <taxon>Gunneridae</taxon>
        <taxon>Pentapetalae</taxon>
        <taxon>rosids</taxon>
        <taxon>fabids</taxon>
        <taxon>Rosales</taxon>
        <taxon>Cannabaceae</taxon>
        <taxon>Cannabis</taxon>
    </lineage>
</organism>
<proteinExistence type="predicted"/>
<dbReference type="AlphaFoldDB" id="A0A803QSD5"/>
<accession>A0A803QSD5</accession>
<protein>
    <submittedName>
        <fullName evidence="1">Uncharacterized protein</fullName>
    </submittedName>
</protein>
<reference evidence="1" key="1">
    <citation type="submission" date="2021-03" db="UniProtKB">
        <authorList>
            <consortium name="EnsemblPlants"/>
        </authorList>
    </citation>
    <scope>IDENTIFICATION</scope>
</reference>
<dbReference type="EnsemblPlants" id="evm.model.ctgX41.1">
    <property type="protein sequence ID" value="cds.evm.model.ctgX41.1"/>
    <property type="gene ID" value="evm.TU.ctgX41.1"/>
</dbReference>
<evidence type="ECO:0000313" key="2">
    <source>
        <dbReference type="Proteomes" id="UP000596661"/>
    </source>
</evidence>
<evidence type="ECO:0000313" key="1">
    <source>
        <dbReference type="EnsemblPlants" id="cds.evm.model.ctgX41.1"/>
    </source>
</evidence>
<name>A0A803QSD5_CANSA</name>
<dbReference type="Proteomes" id="UP000596661">
    <property type="component" value="Unassembled WGS sequence"/>
</dbReference>
<keyword evidence="2" id="KW-1185">Reference proteome</keyword>
<dbReference type="Gramene" id="evm.model.ctgX41.1">
    <property type="protein sequence ID" value="cds.evm.model.ctgX41.1"/>
    <property type="gene ID" value="evm.TU.ctgX41.1"/>
</dbReference>